<dbReference type="PROSITE" id="PS50158">
    <property type="entry name" value="ZF_CCHC"/>
    <property type="match status" value="1"/>
</dbReference>
<feature type="domain" description="CCHC-type" evidence="3">
    <location>
        <begin position="250"/>
        <end position="265"/>
    </location>
</feature>
<keyword evidence="1" id="KW-0862">Zinc</keyword>
<evidence type="ECO:0000256" key="1">
    <source>
        <dbReference type="PROSITE-ProRule" id="PRU00047"/>
    </source>
</evidence>
<accession>A0A6P5ADB0</accession>
<dbReference type="InterPro" id="IPR036875">
    <property type="entry name" value="Znf_CCHC_sf"/>
</dbReference>
<sequence>MSQVPGRTVPTVPGLGATTAAGATTVTTAQVAVPGGSNSKGATTTTVTATTGGGKGKYPMPKASGTVTATTSAATTAVPGTSSASASEVPAQGAETPQELKRQLDELKQEVQAMREKKVSTESLLNELNIYCATHHDATFAPNHAMALVDNLVSVARREGHERAEEFEAFAEELVTEKSKPFFEPLVRRLFGSAVKAQAASKVSAFIKSWKAVKDVGAKSASASVKTRYPGPSKDRSVKGHWGKLGKNQCAKCLLQGHWARDCPDNTESKE</sequence>
<dbReference type="OrthoDB" id="10170553at2759"/>
<dbReference type="AlphaFoldDB" id="A0A6P5ADB0"/>
<keyword evidence="4" id="KW-1185">Reference proteome</keyword>
<feature type="compositionally biased region" description="Low complexity" evidence="2">
    <location>
        <begin position="10"/>
        <end position="50"/>
    </location>
</feature>
<dbReference type="SMART" id="SM00343">
    <property type="entry name" value="ZnF_C2HC"/>
    <property type="match status" value="1"/>
</dbReference>
<keyword evidence="1" id="KW-0479">Metal-binding</keyword>
<dbReference type="InterPro" id="IPR001878">
    <property type="entry name" value="Znf_CCHC"/>
</dbReference>
<dbReference type="GO" id="GO:0008270">
    <property type="term" value="F:zinc ion binding"/>
    <property type="evidence" value="ECO:0007669"/>
    <property type="project" value="UniProtKB-KW"/>
</dbReference>
<dbReference type="RefSeq" id="XP_019639741.1">
    <property type="nucleotide sequence ID" value="XM_019784182.1"/>
</dbReference>
<dbReference type="GeneID" id="109481595"/>
<evidence type="ECO:0000256" key="2">
    <source>
        <dbReference type="SAM" id="MobiDB-lite"/>
    </source>
</evidence>
<feature type="compositionally biased region" description="Low complexity" evidence="2">
    <location>
        <begin position="63"/>
        <end position="87"/>
    </location>
</feature>
<evidence type="ECO:0000259" key="3">
    <source>
        <dbReference type="PROSITE" id="PS50158"/>
    </source>
</evidence>
<dbReference type="Gene3D" id="4.10.60.10">
    <property type="entry name" value="Zinc finger, CCHC-type"/>
    <property type="match status" value="1"/>
</dbReference>
<evidence type="ECO:0000313" key="4">
    <source>
        <dbReference type="Proteomes" id="UP000515135"/>
    </source>
</evidence>
<name>A0A6P5ADB0_BRABE</name>
<evidence type="ECO:0000313" key="5">
    <source>
        <dbReference type="RefSeq" id="XP_019639741.1"/>
    </source>
</evidence>
<dbReference type="GO" id="GO:0003676">
    <property type="term" value="F:nucleic acid binding"/>
    <property type="evidence" value="ECO:0007669"/>
    <property type="project" value="InterPro"/>
</dbReference>
<dbReference type="KEGG" id="bbel:109481595"/>
<proteinExistence type="predicted"/>
<protein>
    <submittedName>
        <fullName evidence="5">Uncharacterized protein LOC109481595</fullName>
    </submittedName>
</protein>
<dbReference type="Proteomes" id="UP000515135">
    <property type="component" value="Unplaced"/>
</dbReference>
<keyword evidence="1" id="KW-0863">Zinc-finger</keyword>
<reference evidence="5" key="1">
    <citation type="submission" date="2025-08" db="UniProtKB">
        <authorList>
            <consortium name="RefSeq"/>
        </authorList>
    </citation>
    <scope>IDENTIFICATION</scope>
    <source>
        <tissue evidence="5">Gonad</tissue>
    </source>
</reference>
<feature type="region of interest" description="Disordered" evidence="2">
    <location>
        <begin position="1"/>
        <end position="98"/>
    </location>
</feature>
<organism evidence="4 5">
    <name type="scientific">Branchiostoma belcheri</name>
    <name type="common">Amphioxus</name>
    <dbReference type="NCBI Taxonomy" id="7741"/>
    <lineage>
        <taxon>Eukaryota</taxon>
        <taxon>Metazoa</taxon>
        <taxon>Chordata</taxon>
        <taxon>Cephalochordata</taxon>
        <taxon>Leptocardii</taxon>
        <taxon>Amphioxiformes</taxon>
        <taxon>Branchiostomatidae</taxon>
        <taxon>Branchiostoma</taxon>
    </lineage>
</organism>
<gene>
    <name evidence="5" type="primary">LOC109481595</name>
</gene>
<dbReference type="SUPFAM" id="SSF57756">
    <property type="entry name" value="Retrovirus zinc finger-like domains"/>
    <property type="match status" value="1"/>
</dbReference>